<feature type="transmembrane region" description="Helical" evidence="1">
    <location>
        <begin position="6"/>
        <end position="25"/>
    </location>
</feature>
<organism evidence="3 4">
    <name type="scientific">Aciduricibacillus chroicocephali</name>
    <dbReference type="NCBI Taxonomy" id="3054939"/>
    <lineage>
        <taxon>Bacteria</taxon>
        <taxon>Bacillati</taxon>
        <taxon>Bacillota</taxon>
        <taxon>Bacilli</taxon>
        <taxon>Bacillales</taxon>
        <taxon>Bacillaceae</taxon>
        <taxon>Aciduricibacillus</taxon>
    </lineage>
</organism>
<dbReference type="PANTHER" id="PTHR10587">
    <property type="entry name" value="GLYCOSYL TRANSFERASE-RELATED"/>
    <property type="match status" value="1"/>
</dbReference>
<dbReference type="InterPro" id="IPR050248">
    <property type="entry name" value="Polysacc_deacetylase_ArnD"/>
</dbReference>
<evidence type="ECO:0000313" key="3">
    <source>
        <dbReference type="EMBL" id="WLV25807.1"/>
    </source>
</evidence>
<dbReference type="PANTHER" id="PTHR10587:SF80">
    <property type="entry name" value="CHITOOLIGOSACCHARIDE DEACETYLASE"/>
    <property type="match status" value="1"/>
</dbReference>
<dbReference type="Pfam" id="PF01522">
    <property type="entry name" value="Polysacc_deac_1"/>
    <property type="match status" value="1"/>
</dbReference>
<protein>
    <submittedName>
        <fullName evidence="3">Polysaccharide deacetylase family protein</fullName>
    </submittedName>
</protein>
<name>A0ABY9L1Q6_9BACI</name>
<dbReference type="EMBL" id="CP129113">
    <property type="protein sequence ID" value="WLV25807.1"/>
    <property type="molecule type" value="Genomic_DNA"/>
</dbReference>
<dbReference type="PROSITE" id="PS51677">
    <property type="entry name" value="NODB"/>
    <property type="match status" value="1"/>
</dbReference>
<dbReference type="Proteomes" id="UP001180087">
    <property type="component" value="Chromosome"/>
</dbReference>
<keyword evidence="1" id="KW-0472">Membrane</keyword>
<proteinExistence type="predicted"/>
<dbReference type="NCBIfam" id="TIGR02873">
    <property type="entry name" value="spore_ylxY"/>
    <property type="match status" value="1"/>
</dbReference>
<evidence type="ECO:0000256" key="1">
    <source>
        <dbReference type="SAM" id="Phobius"/>
    </source>
</evidence>
<dbReference type="SUPFAM" id="SSF88713">
    <property type="entry name" value="Glycoside hydrolase/deacetylase"/>
    <property type="match status" value="1"/>
</dbReference>
<dbReference type="InterPro" id="IPR014228">
    <property type="entry name" value="Spore_polysacc_deacetyl_YlxY"/>
</dbReference>
<dbReference type="InterPro" id="IPR002509">
    <property type="entry name" value="NODB_dom"/>
</dbReference>
<dbReference type="InterPro" id="IPR011330">
    <property type="entry name" value="Glyco_hydro/deAcase_b/a-brl"/>
</dbReference>
<keyword evidence="4" id="KW-1185">Reference proteome</keyword>
<sequence length="319" mass="35923">MYHLRNLATVLIFVTMVLLAGNRFYMPFGKENGDLLVKEAALLEAGQEDALLKKIKEEAKLREEKPEDAYIDRVWKKTPGRSGIKIDIQESYKQMKKKGEFDPNLLLKKEVTPATGLSDLPPSPIYRGHPKKEMAALLINVSWGTEYIPSMLKTLKEENARASFFIEGKWAKEHPDLVKMIADEGHLIGNHAYSHPDMSRITAEEMKYQIAETNKIIEAIIKKKPVWFAPPSGSFNEQVVKIAAKEDMHTILWTVDTIDWKNPTVSVMLNRVETKLHPGATILMHPTKATATGLGPMIKSIRAKGLKLGTIEKLTSPSR</sequence>
<dbReference type="Gene3D" id="3.20.20.370">
    <property type="entry name" value="Glycoside hydrolase/deacetylase"/>
    <property type="match status" value="1"/>
</dbReference>
<keyword evidence="1" id="KW-0812">Transmembrane</keyword>
<dbReference type="CDD" id="cd10950">
    <property type="entry name" value="CE4_BsYlxY_like"/>
    <property type="match status" value="1"/>
</dbReference>
<evidence type="ECO:0000259" key="2">
    <source>
        <dbReference type="PROSITE" id="PS51677"/>
    </source>
</evidence>
<accession>A0ABY9L1Q6</accession>
<keyword evidence="1" id="KW-1133">Transmembrane helix</keyword>
<gene>
    <name evidence="3" type="ORF">QR721_06270</name>
</gene>
<feature type="domain" description="NodB homology" evidence="2">
    <location>
        <begin position="133"/>
        <end position="309"/>
    </location>
</feature>
<reference evidence="3" key="1">
    <citation type="submission" date="2023-06" db="EMBL/GenBank/DDBJ databases">
        <title>A Treasure from Seagulls: Isolation and Description of Aciduricobacillus qingdaonensis gen. nov., sp. nov., a Rare Obligately Uric Acid-utilizing Member in the Family Bacillaceae.</title>
        <authorList>
            <person name="Liu W."/>
            <person name="Wang B."/>
        </authorList>
    </citation>
    <scope>NUCLEOTIDE SEQUENCE</scope>
    <source>
        <strain evidence="3">44XB</strain>
    </source>
</reference>
<dbReference type="RefSeq" id="WP_348029601.1">
    <property type="nucleotide sequence ID" value="NZ_CP129113.1"/>
</dbReference>
<evidence type="ECO:0000313" key="4">
    <source>
        <dbReference type="Proteomes" id="UP001180087"/>
    </source>
</evidence>